<keyword evidence="6" id="KW-1185">Reference proteome</keyword>
<evidence type="ECO:0000256" key="3">
    <source>
        <dbReference type="SAM" id="Coils"/>
    </source>
</evidence>
<keyword evidence="1" id="KW-0547">Nucleotide-binding</keyword>
<keyword evidence="2" id="KW-0342">GTP-binding</keyword>
<feature type="coiled-coil region" evidence="3">
    <location>
        <begin position="303"/>
        <end position="330"/>
    </location>
</feature>
<dbReference type="Pfam" id="PF00071">
    <property type="entry name" value="Ras"/>
    <property type="match status" value="1"/>
</dbReference>
<evidence type="ECO:0000256" key="2">
    <source>
        <dbReference type="ARBA" id="ARBA00023134"/>
    </source>
</evidence>
<dbReference type="InterPro" id="IPR027417">
    <property type="entry name" value="P-loop_NTPase"/>
</dbReference>
<proteinExistence type="predicted"/>
<keyword evidence="3" id="KW-0175">Coiled coil</keyword>
<sequence length="364" mass="39427">MVNSFVWTPEEAKYLKAVLRWQASAPSDDEKRRRLGTTAEEDAARRKRQQQGQEKPAGEFRVLVVGGRGTGKTAILTRFGQGTFRGEGEPPDPFYERGCRHPITLDSTGVTTPIPSPTNPKEARPQPCSQTYMIDALEMPSKHLLSNPMLEQALSITEAAVLVYDVRDEASLRLAKGLADFMREHFSCTPSSTSSPSTTTDTPSTAVPNSNSNNTARPSNNLRPYALILVGNKADSDSQADADGVEKEREVTWAEGSKAAAAMLMPMPGGGSASGVPFLEVSAKTGENVDQIFPAVGREILRLKRLALQRREQAERAMRLIQEARGAKNKNGEVAGRKGKFGLWRNLFVGRRQAAAAVGGGGGY</sequence>
<dbReference type="EMBL" id="BAAFSV010000002">
    <property type="protein sequence ID" value="GAB1313946.1"/>
    <property type="molecule type" value="Genomic_DNA"/>
</dbReference>
<comment type="caution">
    <text evidence="5">The sequence shown here is derived from an EMBL/GenBank/DDBJ whole genome shotgun (WGS) entry which is preliminary data.</text>
</comment>
<dbReference type="SMART" id="SM00175">
    <property type="entry name" value="RAB"/>
    <property type="match status" value="1"/>
</dbReference>
<dbReference type="GeneID" id="98174899"/>
<name>A0ABQ0G895_9PEZI</name>
<dbReference type="Gene3D" id="3.40.50.300">
    <property type="entry name" value="P-loop containing nucleotide triphosphate hydrolases"/>
    <property type="match status" value="1"/>
</dbReference>
<dbReference type="RefSeq" id="XP_070915677.1">
    <property type="nucleotide sequence ID" value="XM_071059576.1"/>
</dbReference>
<dbReference type="PROSITE" id="PS51419">
    <property type="entry name" value="RAB"/>
    <property type="match status" value="1"/>
</dbReference>
<gene>
    <name evidence="5" type="ORF">MFIFM68171_04156</name>
</gene>
<evidence type="ECO:0000256" key="1">
    <source>
        <dbReference type="ARBA" id="ARBA00022741"/>
    </source>
</evidence>
<organism evidence="5 6">
    <name type="scientific">Madurella fahalii</name>
    <dbReference type="NCBI Taxonomy" id="1157608"/>
    <lineage>
        <taxon>Eukaryota</taxon>
        <taxon>Fungi</taxon>
        <taxon>Dikarya</taxon>
        <taxon>Ascomycota</taxon>
        <taxon>Pezizomycotina</taxon>
        <taxon>Sordariomycetes</taxon>
        <taxon>Sordariomycetidae</taxon>
        <taxon>Sordariales</taxon>
        <taxon>Sordariales incertae sedis</taxon>
        <taxon>Madurella</taxon>
    </lineage>
</organism>
<protein>
    <submittedName>
        <fullName evidence="5">Ras-related and estrogen-regulated growth inhibitor-like protein</fullName>
    </submittedName>
</protein>
<dbReference type="PANTHER" id="PTHR24070">
    <property type="entry name" value="RAS, DI-RAS, AND RHEB FAMILY MEMBERS OF SMALL GTPASE SUPERFAMILY"/>
    <property type="match status" value="1"/>
</dbReference>
<accession>A0ABQ0G895</accession>
<evidence type="ECO:0000256" key="4">
    <source>
        <dbReference type="SAM" id="MobiDB-lite"/>
    </source>
</evidence>
<feature type="region of interest" description="Disordered" evidence="4">
    <location>
        <begin position="23"/>
        <end position="58"/>
    </location>
</feature>
<reference evidence="5 6" key="1">
    <citation type="submission" date="2024-09" db="EMBL/GenBank/DDBJ databases">
        <title>Itraconazole resistance in Madurella fahalii resulting from another homologue of gene encoding cytochrome P450 14-alpha sterol demethylase (CYP51).</title>
        <authorList>
            <person name="Yoshioka I."/>
            <person name="Fahal A.H."/>
            <person name="Kaneko S."/>
            <person name="Yaguchi T."/>
        </authorList>
    </citation>
    <scope>NUCLEOTIDE SEQUENCE [LARGE SCALE GENOMIC DNA]</scope>
    <source>
        <strain evidence="5 6">IFM 68171</strain>
    </source>
</reference>
<dbReference type="Proteomes" id="UP001628179">
    <property type="component" value="Unassembled WGS sequence"/>
</dbReference>
<feature type="compositionally biased region" description="Low complexity" evidence="4">
    <location>
        <begin position="187"/>
        <end position="205"/>
    </location>
</feature>
<dbReference type="PRINTS" id="PR00449">
    <property type="entry name" value="RASTRNSFRMNG"/>
</dbReference>
<feature type="region of interest" description="Disordered" evidence="4">
    <location>
        <begin position="187"/>
        <end position="221"/>
    </location>
</feature>
<evidence type="ECO:0000313" key="6">
    <source>
        <dbReference type="Proteomes" id="UP001628179"/>
    </source>
</evidence>
<dbReference type="PROSITE" id="PS51421">
    <property type="entry name" value="RAS"/>
    <property type="match status" value="1"/>
</dbReference>
<feature type="compositionally biased region" description="Polar residues" evidence="4">
    <location>
        <begin position="206"/>
        <end position="221"/>
    </location>
</feature>
<dbReference type="SUPFAM" id="SSF52540">
    <property type="entry name" value="P-loop containing nucleoside triphosphate hydrolases"/>
    <property type="match status" value="1"/>
</dbReference>
<dbReference type="InterPro" id="IPR001806">
    <property type="entry name" value="Small_GTPase"/>
</dbReference>
<evidence type="ECO:0000313" key="5">
    <source>
        <dbReference type="EMBL" id="GAB1313946.1"/>
    </source>
</evidence>
<dbReference type="SMART" id="SM00173">
    <property type="entry name" value="RAS"/>
    <property type="match status" value="1"/>
</dbReference>
<dbReference type="InterPro" id="IPR020849">
    <property type="entry name" value="Small_GTPase_Ras-type"/>
</dbReference>
<feature type="region of interest" description="Disordered" evidence="4">
    <location>
        <begin position="105"/>
        <end position="126"/>
    </location>
</feature>